<dbReference type="InterPro" id="IPR014145">
    <property type="entry name" value="LigD_pol_dom"/>
</dbReference>
<dbReference type="InterPro" id="IPR052171">
    <property type="entry name" value="NHEJ_LigD"/>
</dbReference>
<dbReference type="Gene3D" id="3.90.920.10">
    <property type="entry name" value="DNA primase, PRIM domain"/>
    <property type="match status" value="1"/>
</dbReference>
<name>H5X9I2_9PSEU</name>
<sequence>MLNAVPDDEDPPDSGAATGSRRRGARGNDGVLLDVEGTQVNISSPGKVFFPQRGETKLDLVRYYQAVATPLLATLGGRPLLMERHPNGAGGKSWFQKRVPSSVPDWLRTTVVSTPNGTTSDALVAADLAHVLWAVNLGCLGFHVWPYHADTPQVTDELRVDLDPSPGVTFADVRHAAGLARNLLRELDIEAFVKTTGSRGLHLYVRLEPRWDSYQVRAGAVALARELERRHPESVTAQWWKEERGSRVFVDFNQNAPHKTVFGAWCVRPRVGGQVSAPIRWDELPDIDPERLTIATVPERLQAGGDPWREMYERPQSLEPLLELSRRDIDSGLMDAPWPPVYPKQPNEPPRVAPSRAKRE</sequence>
<dbReference type="Pfam" id="PF21686">
    <property type="entry name" value="LigD_Prim-Pol"/>
    <property type="match status" value="1"/>
</dbReference>
<dbReference type="PANTHER" id="PTHR42705:SF3">
    <property type="entry name" value="ATP-DEPENDENT DNA LIGASE"/>
    <property type="match status" value="1"/>
</dbReference>
<evidence type="ECO:0000259" key="2">
    <source>
        <dbReference type="Pfam" id="PF21686"/>
    </source>
</evidence>
<organism evidence="3 4">
    <name type="scientific">Saccharomonospora marina XMU15</name>
    <dbReference type="NCBI Taxonomy" id="882083"/>
    <lineage>
        <taxon>Bacteria</taxon>
        <taxon>Bacillati</taxon>
        <taxon>Actinomycetota</taxon>
        <taxon>Actinomycetes</taxon>
        <taxon>Pseudonocardiales</taxon>
        <taxon>Pseudonocardiaceae</taxon>
        <taxon>Saccharomonospora</taxon>
    </lineage>
</organism>
<feature type="region of interest" description="Disordered" evidence="1">
    <location>
        <begin position="334"/>
        <end position="360"/>
    </location>
</feature>
<dbReference type="HOGENOM" id="CLU_008325_1_0_11"/>
<dbReference type="NCBIfam" id="TIGR02778">
    <property type="entry name" value="ligD_pol"/>
    <property type="match status" value="1"/>
</dbReference>
<reference evidence="3 4" key="1">
    <citation type="journal article" date="2012" name="Stand. Genomic Sci.">
        <title>Genome sequence of the ocean sediment bacterium Saccharomonospora marina type strain (XMU15(T)).</title>
        <authorList>
            <person name="Klenk H.P."/>
            <person name="Lu M."/>
            <person name="Lucas S."/>
            <person name="Lapidus A."/>
            <person name="Copeland A."/>
            <person name="Pitluck S."/>
            <person name="Goodwin L.A."/>
            <person name="Han C."/>
            <person name="Tapia R."/>
            <person name="Brambilla E.M."/>
            <person name="Potter G."/>
            <person name="Land M."/>
            <person name="Ivanova N."/>
            <person name="Rohde M."/>
            <person name="Goker M."/>
            <person name="Detter J.C."/>
            <person name="Li W.J."/>
            <person name="Kyrpides N.C."/>
            <person name="Woyke T."/>
        </authorList>
    </citation>
    <scope>NUCLEOTIDE SEQUENCE [LARGE SCALE GENOMIC DNA]</scope>
    <source>
        <strain evidence="3 4">XMU15</strain>
    </source>
</reference>
<evidence type="ECO:0000313" key="3">
    <source>
        <dbReference type="EMBL" id="EHR50347.1"/>
    </source>
</evidence>
<feature type="region of interest" description="Disordered" evidence="1">
    <location>
        <begin position="1"/>
        <end position="28"/>
    </location>
</feature>
<dbReference type="OrthoDB" id="4296267at2"/>
<protein>
    <submittedName>
        <fullName evidence="3">DNA polymerase LigD, polymerase domain</fullName>
    </submittedName>
</protein>
<evidence type="ECO:0000313" key="4">
    <source>
        <dbReference type="Proteomes" id="UP000004926"/>
    </source>
</evidence>
<keyword evidence="4" id="KW-1185">Reference proteome</keyword>
<dbReference type="AlphaFoldDB" id="H5X9I2"/>
<feature type="compositionally biased region" description="Acidic residues" evidence="1">
    <location>
        <begin position="1"/>
        <end position="12"/>
    </location>
</feature>
<dbReference type="EMBL" id="CM001439">
    <property type="protein sequence ID" value="EHR50347.1"/>
    <property type="molecule type" value="Genomic_DNA"/>
</dbReference>
<dbReference type="PANTHER" id="PTHR42705">
    <property type="entry name" value="BIFUNCTIONAL NON-HOMOLOGOUS END JOINING PROTEIN LIGD"/>
    <property type="match status" value="1"/>
</dbReference>
<feature type="compositionally biased region" description="Pro residues" evidence="1">
    <location>
        <begin position="337"/>
        <end position="352"/>
    </location>
</feature>
<dbReference type="RefSeq" id="WP_009153732.1">
    <property type="nucleotide sequence ID" value="NZ_CM001439.1"/>
</dbReference>
<dbReference type="Proteomes" id="UP000004926">
    <property type="component" value="Chromosome"/>
</dbReference>
<dbReference type="eggNOG" id="COG3285">
    <property type="taxonomic scope" value="Bacteria"/>
</dbReference>
<dbReference type="STRING" id="882083.SacmaDRAFT_2093"/>
<proteinExistence type="predicted"/>
<evidence type="ECO:0000256" key="1">
    <source>
        <dbReference type="SAM" id="MobiDB-lite"/>
    </source>
</evidence>
<accession>H5X9I2</accession>
<gene>
    <name evidence="3" type="ORF">SacmaDRAFT_2093</name>
</gene>
<feature type="domain" description="DNA ligase D polymerase" evidence="2">
    <location>
        <begin position="56"/>
        <end position="308"/>
    </location>
</feature>